<dbReference type="InterPro" id="IPR025723">
    <property type="entry name" value="ArsA/GET3_ATPase-like"/>
</dbReference>
<organism evidence="3">
    <name type="scientific">mine drainage metagenome</name>
    <dbReference type="NCBI Taxonomy" id="410659"/>
    <lineage>
        <taxon>unclassified sequences</taxon>
        <taxon>metagenomes</taxon>
        <taxon>ecological metagenomes</taxon>
    </lineage>
</organism>
<protein>
    <submittedName>
        <fullName evidence="3">Arsenite-activated ATPase (ArsA)</fullName>
    </submittedName>
</protein>
<evidence type="ECO:0000313" key="3">
    <source>
        <dbReference type="EMBL" id="EQD57555.1"/>
    </source>
</evidence>
<dbReference type="PANTHER" id="PTHR10803">
    <property type="entry name" value="ARSENICAL PUMP-DRIVING ATPASE ARSENITE-TRANSLOCATING ATPASE"/>
    <property type="match status" value="1"/>
</dbReference>
<dbReference type="PANTHER" id="PTHR10803:SF3">
    <property type="entry name" value="ATPASE GET3"/>
    <property type="match status" value="1"/>
</dbReference>
<reference evidence="3" key="2">
    <citation type="journal article" date="2014" name="ISME J.">
        <title>Microbial stratification in low pH oxic and suboxic macroscopic growths along an acid mine drainage.</title>
        <authorList>
            <person name="Mendez-Garcia C."/>
            <person name="Mesa V."/>
            <person name="Sprenger R.R."/>
            <person name="Richter M."/>
            <person name="Diez M.S."/>
            <person name="Solano J."/>
            <person name="Bargiela R."/>
            <person name="Golyshina O.V."/>
            <person name="Manteca A."/>
            <person name="Ramos J.L."/>
            <person name="Gallego J.R."/>
            <person name="Llorente I."/>
            <person name="Martins Dos Santos V.A."/>
            <person name="Jensen O.N."/>
            <person name="Pelaez A.I."/>
            <person name="Sanchez J."/>
            <person name="Ferrer M."/>
        </authorList>
    </citation>
    <scope>NUCLEOTIDE SEQUENCE</scope>
</reference>
<dbReference type="GO" id="GO:0016887">
    <property type="term" value="F:ATP hydrolysis activity"/>
    <property type="evidence" value="ECO:0007669"/>
    <property type="project" value="InterPro"/>
</dbReference>
<gene>
    <name evidence="3" type="ORF">B1B_08740</name>
</gene>
<dbReference type="EMBL" id="AUZY01005728">
    <property type="protein sequence ID" value="EQD57555.1"/>
    <property type="molecule type" value="Genomic_DNA"/>
</dbReference>
<feature type="non-terminal residue" evidence="3">
    <location>
        <position position="92"/>
    </location>
</feature>
<dbReference type="GO" id="GO:0005524">
    <property type="term" value="F:ATP binding"/>
    <property type="evidence" value="ECO:0007669"/>
    <property type="project" value="InterPro"/>
</dbReference>
<dbReference type="InterPro" id="IPR016300">
    <property type="entry name" value="ATPase_ArsA/GET3"/>
</dbReference>
<dbReference type="InterPro" id="IPR027417">
    <property type="entry name" value="P-loop_NTPase"/>
</dbReference>
<accession>T1BUE0</accession>
<sequence>MLVDEIAATGHGLIMMMGKGGVGKTTLAAAVAVALAERGLPVHLTTSDPAAHLTDTLASSLDHLEVSRIDPQAETERYRQHVLITKGKDLDA</sequence>
<dbReference type="Gene3D" id="3.40.50.300">
    <property type="entry name" value="P-loop containing nucleotide triphosphate hydrolases"/>
    <property type="match status" value="1"/>
</dbReference>
<evidence type="ECO:0000259" key="2">
    <source>
        <dbReference type="Pfam" id="PF02374"/>
    </source>
</evidence>
<comment type="caution">
    <text evidence="3">The sequence shown here is derived from an EMBL/GenBank/DDBJ whole genome shotgun (WGS) entry which is preliminary data.</text>
</comment>
<dbReference type="SUPFAM" id="SSF52540">
    <property type="entry name" value="P-loop containing nucleoside triphosphate hydrolases"/>
    <property type="match status" value="1"/>
</dbReference>
<dbReference type="Pfam" id="PF02374">
    <property type="entry name" value="ArsA_ATPase"/>
    <property type="match status" value="1"/>
</dbReference>
<feature type="domain" description="ArsA/GET3 Anion-transporting ATPase-like" evidence="2">
    <location>
        <begin position="13"/>
        <end position="88"/>
    </location>
</feature>
<evidence type="ECO:0000256" key="1">
    <source>
        <dbReference type="ARBA" id="ARBA00011040"/>
    </source>
</evidence>
<name>T1BUE0_9ZZZZ</name>
<proteinExistence type="inferred from homology"/>
<comment type="similarity">
    <text evidence="1">Belongs to the arsA ATPase family.</text>
</comment>
<dbReference type="AlphaFoldDB" id="T1BUE0"/>
<reference evidence="3" key="1">
    <citation type="submission" date="2013-08" db="EMBL/GenBank/DDBJ databases">
        <authorList>
            <person name="Mendez C."/>
            <person name="Richter M."/>
            <person name="Ferrer M."/>
            <person name="Sanchez J."/>
        </authorList>
    </citation>
    <scope>NUCLEOTIDE SEQUENCE</scope>
</reference>